<sequence>MVAEYRVRFLQVLHILGDAGFKVNSDKCVWQPTSIDALEFTLDAEGIQPTTDKTVTKYILAHYNPDLLLVVTAEASPVGIGAVLAHIIPGTQFGKTR</sequence>
<evidence type="ECO:0000313" key="1">
    <source>
        <dbReference type="EMBL" id="KAJ8897614.1"/>
    </source>
</evidence>
<evidence type="ECO:0008006" key="3">
    <source>
        <dbReference type="Google" id="ProtNLM"/>
    </source>
</evidence>
<protein>
    <recommendedName>
        <fullName evidence="3">Reverse transcriptase/retrotransposon-derived protein RNase H-like domain-containing protein</fullName>
    </recommendedName>
</protein>
<name>A0ABQ9ILU9_9NEOP</name>
<dbReference type="InterPro" id="IPR043502">
    <property type="entry name" value="DNA/RNA_pol_sf"/>
</dbReference>
<reference evidence="1 2" key="1">
    <citation type="submission" date="2023-02" db="EMBL/GenBank/DDBJ databases">
        <title>LHISI_Scaffold_Assembly.</title>
        <authorList>
            <person name="Stuart O.P."/>
            <person name="Cleave R."/>
            <person name="Magrath M.J.L."/>
            <person name="Mikheyev A.S."/>
        </authorList>
    </citation>
    <scope>NUCLEOTIDE SEQUENCE [LARGE SCALE GENOMIC DNA]</scope>
    <source>
        <strain evidence="1">Daus_M_001</strain>
        <tissue evidence="1">Leg muscle</tissue>
    </source>
</reference>
<evidence type="ECO:0000313" key="2">
    <source>
        <dbReference type="Proteomes" id="UP001159363"/>
    </source>
</evidence>
<keyword evidence="2" id="KW-1185">Reference proteome</keyword>
<proteinExistence type="predicted"/>
<dbReference type="EMBL" id="JARBHB010000001">
    <property type="protein sequence ID" value="KAJ8897614.1"/>
    <property type="molecule type" value="Genomic_DNA"/>
</dbReference>
<gene>
    <name evidence="1" type="ORF">PR048_002963</name>
</gene>
<organism evidence="1 2">
    <name type="scientific">Dryococelus australis</name>
    <dbReference type="NCBI Taxonomy" id="614101"/>
    <lineage>
        <taxon>Eukaryota</taxon>
        <taxon>Metazoa</taxon>
        <taxon>Ecdysozoa</taxon>
        <taxon>Arthropoda</taxon>
        <taxon>Hexapoda</taxon>
        <taxon>Insecta</taxon>
        <taxon>Pterygota</taxon>
        <taxon>Neoptera</taxon>
        <taxon>Polyneoptera</taxon>
        <taxon>Phasmatodea</taxon>
        <taxon>Verophasmatodea</taxon>
        <taxon>Anareolatae</taxon>
        <taxon>Phasmatidae</taxon>
        <taxon>Eurycanthinae</taxon>
        <taxon>Dryococelus</taxon>
    </lineage>
</organism>
<accession>A0ABQ9ILU9</accession>
<dbReference type="Proteomes" id="UP001159363">
    <property type="component" value="Chromosome 1"/>
</dbReference>
<dbReference type="SUPFAM" id="SSF56672">
    <property type="entry name" value="DNA/RNA polymerases"/>
    <property type="match status" value="1"/>
</dbReference>
<comment type="caution">
    <text evidence="1">The sequence shown here is derived from an EMBL/GenBank/DDBJ whole genome shotgun (WGS) entry which is preliminary data.</text>
</comment>